<protein>
    <submittedName>
        <fullName evidence="2">Endoribonuclease</fullName>
    </submittedName>
</protein>
<evidence type="ECO:0000313" key="1">
    <source>
        <dbReference type="Proteomes" id="UP000887576"/>
    </source>
</evidence>
<accession>A0AC34R560</accession>
<organism evidence="1 2">
    <name type="scientific">Panagrolaimus sp. JU765</name>
    <dbReference type="NCBI Taxonomy" id="591449"/>
    <lineage>
        <taxon>Eukaryota</taxon>
        <taxon>Metazoa</taxon>
        <taxon>Ecdysozoa</taxon>
        <taxon>Nematoda</taxon>
        <taxon>Chromadorea</taxon>
        <taxon>Rhabditida</taxon>
        <taxon>Tylenchina</taxon>
        <taxon>Panagrolaimomorpha</taxon>
        <taxon>Panagrolaimoidea</taxon>
        <taxon>Panagrolaimidae</taxon>
        <taxon>Panagrolaimus</taxon>
    </lineage>
</organism>
<dbReference type="WBParaSite" id="JU765_v2.g3519.t1">
    <property type="protein sequence ID" value="JU765_v2.g3519.t1"/>
    <property type="gene ID" value="JU765_v2.g3519"/>
</dbReference>
<sequence>MWAADVDKAQPGDIVLDWGNKVSGSTDTSKGPLFVKVNENLFQRPVYSKLIDIYNANLYHPAVCTAEPEITVCTAEPEITGDRKTQLDDYMKTLTNTTVFQLAYQYLVQQGSASSDFATFYDKLFNLWYGTYSRCKGPLGSSGWEHVFSGEWKGEEIDGQHNWVRYYLLEKAGDINYHGYYSHENDLIGTFQYKWKSYFKKTGGFFISTSPPFDLSIMTVCVLTHPGANACKFNIDGNKISITSYHQSCGAGTCISTDYPSDE</sequence>
<reference evidence="2" key="1">
    <citation type="submission" date="2022-11" db="UniProtKB">
        <authorList>
            <consortium name="WormBaseParasite"/>
        </authorList>
    </citation>
    <scope>IDENTIFICATION</scope>
</reference>
<proteinExistence type="predicted"/>
<evidence type="ECO:0000313" key="2">
    <source>
        <dbReference type="WBParaSite" id="JU765_v2.g3519.t1"/>
    </source>
</evidence>
<dbReference type="Proteomes" id="UP000887576">
    <property type="component" value="Unplaced"/>
</dbReference>
<name>A0AC34R560_9BILA</name>